<evidence type="ECO:0000256" key="4">
    <source>
        <dbReference type="ARBA" id="ARBA00022605"/>
    </source>
</evidence>
<dbReference type="PANTHER" id="PTHR11680">
    <property type="entry name" value="SERINE HYDROXYMETHYLTRANSFERASE"/>
    <property type="match status" value="1"/>
</dbReference>
<dbReference type="InterPro" id="IPR039429">
    <property type="entry name" value="SHMT-like_dom"/>
</dbReference>
<dbReference type="GO" id="GO:0008168">
    <property type="term" value="F:methyltransferase activity"/>
    <property type="evidence" value="ECO:0007669"/>
    <property type="project" value="UniProtKB-KW"/>
</dbReference>
<keyword evidence="5" id="KW-0663">Pyridoxal phosphate</keyword>
<dbReference type="Proteomes" id="UP000283442">
    <property type="component" value="Unassembled WGS sequence"/>
</dbReference>
<dbReference type="GO" id="GO:0046653">
    <property type="term" value="P:tetrahydrofolate metabolic process"/>
    <property type="evidence" value="ECO:0007669"/>
    <property type="project" value="TreeGrafter"/>
</dbReference>
<dbReference type="GO" id="GO:0030170">
    <property type="term" value="F:pyridoxal phosphate binding"/>
    <property type="evidence" value="ECO:0007669"/>
    <property type="project" value="TreeGrafter"/>
</dbReference>
<proteinExistence type="inferred from homology"/>
<dbReference type="InterPro" id="IPR015424">
    <property type="entry name" value="PyrdxlP-dep_Trfase"/>
</dbReference>
<comment type="cofactor">
    <cofactor evidence="1">
        <name>pyridoxal 5'-phosphate</name>
        <dbReference type="ChEBI" id="CHEBI:597326"/>
    </cofactor>
</comment>
<evidence type="ECO:0000256" key="3">
    <source>
        <dbReference type="ARBA" id="ARBA00022563"/>
    </source>
</evidence>
<sequence>MDREELLSTLKKLDEEVFAEFQDEVEEQRFTLSLIPTVNAESPFAAYLEGSILANVSTDYHGISRTGRFERMAVERALKCFHAEHAIVRLDSISAASRVVFKALLKSGNPVLSFNGRKQELCHGLSYRFAIFGADWENRDINWQELDEQIARHQPKIVIFSPTSFPFAIDTKRLAKVTHDAGALLWVDIGQNVGLVAAGLMPSPVDDADVVTFPTNDSLQGPEGAIILCKKELAETIERAVIDNGHSALHKNRLAALAVALREASEPSFRYYGQQVIANARALSKALQENGISIWGNGTDCHLVVAALPKDADPQQIEQHLHRAGFLVKTARLPDEEERKPAHPVLRLSSLNPTTRSLKEKDMEKIGQLLAAALNVDDPAALEVIRKKVSSLLMDKPIYSEEWVESIAKPDIFFNGADELSVRNIASNEKKHLFGRLFH</sequence>
<name>A0A414NVS5_9FIRM</name>
<dbReference type="InterPro" id="IPR015421">
    <property type="entry name" value="PyrdxlP-dep_Trfase_major"/>
</dbReference>
<dbReference type="GO" id="GO:0032259">
    <property type="term" value="P:methylation"/>
    <property type="evidence" value="ECO:0007669"/>
    <property type="project" value="UniProtKB-KW"/>
</dbReference>
<accession>A0A414NVS5</accession>
<dbReference type="OrthoDB" id="9803846at2"/>
<dbReference type="RefSeq" id="WP_118176348.1">
    <property type="nucleotide sequence ID" value="NZ_CAMKFF010000022.1"/>
</dbReference>
<evidence type="ECO:0000256" key="1">
    <source>
        <dbReference type="ARBA" id="ARBA00001933"/>
    </source>
</evidence>
<comment type="caution">
    <text evidence="7">The sequence shown here is derived from an EMBL/GenBank/DDBJ whole genome shotgun (WGS) entry which is preliminary data.</text>
</comment>
<dbReference type="Gene3D" id="3.40.640.10">
    <property type="entry name" value="Type I PLP-dependent aspartate aminotransferase-like (Major domain)"/>
    <property type="match status" value="1"/>
</dbReference>
<dbReference type="PANTHER" id="PTHR11680:SF35">
    <property type="entry name" value="SERINE HYDROXYMETHYLTRANSFERASE 1"/>
    <property type="match status" value="1"/>
</dbReference>
<dbReference type="InterPro" id="IPR049943">
    <property type="entry name" value="Ser_HO-MeTrfase-like"/>
</dbReference>
<dbReference type="Pfam" id="PF00464">
    <property type="entry name" value="SHMT"/>
    <property type="match status" value="1"/>
</dbReference>
<evidence type="ECO:0000256" key="2">
    <source>
        <dbReference type="ARBA" id="ARBA00006376"/>
    </source>
</evidence>
<keyword evidence="7" id="KW-0489">Methyltransferase</keyword>
<evidence type="ECO:0000256" key="5">
    <source>
        <dbReference type="ARBA" id="ARBA00022898"/>
    </source>
</evidence>
<gene>
    <name evidence="7" type="ORF">DW674_08400</name>
</gene>
<protein>
    <submittedName>
        <fullName evidence="7">Serine hydroxymethyltransferase</fullName>
    </submittedName>
</protein>
<dbReference type="GO" id="GO:0006730">
    <property type="term" value="P:one-carbon metabolic process"/>
    <property type="evidence" value="ECO:0007669"/>
    <property type="project" value="UniProtKB-KW"/>
</dbReference>
<keyword evidence="7" id="KW-0808">Transferase</keyword>
<dbReference type="Gene3D" id="3.90.1150.10">
    <property type="entry name" value="Aspartate Aminotransferase, domain 1"/>
    <property type="match status" value="1"/>
</dbReference>
<evidence type="ECO:0000313" key="7">
    <source>
        <dbReference type="EMBL" id="RHF51109.1"/>
    </source>
</evidence>
<evidence type="ECO:0000259" key="6">
    <source>
        <dbReference type="Pfam" id="PF00464"/>
    </source>
</evidence>
<dbReference type="InterPro" id="IPR015422">
    <property type="entry name" value="PyrdxlP-dep_Trfase_small"/>
</dbReference>
<dbReference type="GO" id="GO:0005737">
    <property type="term" value="C:cytoplasm"/>
    <property type="evidence" value="ECO:0007669"/>
    <property type="project" value="TreeGrafter"/>
</dbReference>
<comment type="similarity">
    <text evidence="2">Belongs to the SHMT family.</text>
</comment>
<dbReference type="GO" id="GO:0019264">
    <property type="term" value="P:glycine biosynthetic process from serine"/>
    <property type="evidence" value="ECO:0007669"/>
    <property type="project" value="TreeGrafter"/>
</dbReference>
<dbReference type="GO" id="GO:0004372">
    <property type="term" value="F:glycine hydroxymethyltransferase activity"/>
    <property type="evidence" value="ECO:0007669"/>
    <property type="project" value="TreeGrafter"/>
</dbReference>
<reference evidence="7 8" key="1">
    <citation type="submission" date="2018-08" db="EMBL/GenBank/DDBJ databases">
        <title>A genome reference for cultivated species of the human gut microbiota.</title>
        <authorList>
            <person name="Zou Y."/>
            <person name="Xue W."/>
            <person name="Luo G."/>
        </authorList>
    </citation>
    <scope>NUCLEOTIDE SEQUENCE [LARGE SCALE GENOMIC DNA]</scope>
    <source>
        <strain evidence="7 8">AM25-21AC</strain>
    </source>
</reference>
<dbReference type="SUPFAM" id="SSF53383">
    <property type="entry name" value="PLP-dependent transferases"/>
    <property type="match status" value="1"/>
</dbReference>
<keyword evidence="3" id="KW-0554">One-carbon metabolism</keyword>
<keyword evidence="4" id="KW-0028">Amino-acid biosynthesis</keyword>
<feature type="domain" description="Serine hydroxymethyltransferase-like" evidence="6">
    <location>
        <begin position="10"/>
        <end position="369"/>
    </location>
</feature>
<dbReference type="AlphaFoldDB" id="A0A414NVS5"/>
<dbReference type="EMBL" id="QRHE01000008">
    <property type="protein sequence ID" value="RHF51109.1"/>
    <property type="molecule type" value="Genomic_DNA"/>
</dbReference>
<evidence type="ECO:0000313" key="8">
    <source>
        <dbReference type="Proteomes" id="UP000283442"/>
    </source>
</evidence>
<organism evidence="7 8">
    <name type="scientific">Mitsuokella multacida</name>
    <dbReference type="NCBI Taxonomy" id="52226"/>
    <lineage>
        <taxon>Bacteria</taxon>
        <taxon>Bacillati</taxon>
        <taxon>Bacillota</taxon>
        <taxon>Negativicutes</taxon>
        <taxon>Selenomonadales</taxon>
        <taxon>Selenomonadaceae</taxon>
        <taxon>Mitsuokella</taxon>
    </lineage>
</organism>